<dbReference type="GO" id="GO:0016787">
    <property type="term" value="F:hydrolase activity"/>
    <property type="evidence" value="ECO:0007669"/>
    <property type="project" value="UniProtKB-KW"/>
</dbReference>
<dbReference type="EMBL" id="WMLF01000965">
    <property type="protein sequence ID" value="MBB1247338.1"/>
    <property type="molecule type" value="Genomic_DNA"/>
</dbReference>
<protein>
    <submittedName>
        <fullName evidence="1">Hydrolase</fullName>
    </submittedName>
</protein>
<evidence type="ECO:0000313" key="2">
    <source>
        <dbReference type="Proteomes" id="UP000766698"/>
    </source>
</evidence>
<sequence>MADSQPHEPGKPDRTADGGGLLLCGARLADGRAVDVRLADGRIEAVGTAGSLRHHADHTGSRVDLDGYLLLPAPAEPHAHHDTA</sequence>
<name>A0ABR6EPR0_9ACTN</name>
<accession>A0ABR6EPR0</accession>
<dbReference type="Gene3D" id="2.30.40.10">
    <property type="entry name" value="Urease, subunit C, domain 1"/>
    <property type="match status" value="1"/>
</dbReference>
<dbReference type="SUPFAM" id="SSF51338">
    <property type="entry name" value="Composite domain of metallo-dependent hydrolases"/>
    <property type="match status" value="1"/>
</dbReference>
<dbReference type="Gene3D" id="3.20.20.140">
    <property type="entry name" value="Metal-dependent hydrolases"/>
    <property type="match status" value="1"/>
</dbReference>
<reference evidence="2" key="1">
    <citation type="journal article" date="2020" name="Syst. Appl. Microbiol.">
        <title>Streptomyces alkaliterrae sp. nov., isolated from an alkaline soil, and emended descriptions of Streptomyces alkaliphilus, Streptomyces calidiresistens and Streptomyces durbertensis.</title>
        <authorList>
            <person name="Swiecimska M."/>
            <person name="Golinska P."/>
            <person name="Nouioui I."/>
            <person name="Wypij M."/>
            <person name="Rai M."/>
            <person name="Sangal V."/>
            <person name="Goodfellow M."/>
        </authorList>
    </citation>
    <scope>NUCLEOTIDE SEQUENCE [LARGE SCALE GENOMIC DNA]</scope>
    <source>
        <strain evidence="2">DSM 104538</strain>
    </source>
</reference>
<feature type="non-terminal residue" evidence="1">
    <location>
        <position position="84"/>
    </location>
</feature>
<evidence type="ECO:0000313" key="1">
    <source>
        <dbReference type="EMBL" id="MBB1247338.1"/>
    </source>
</evidence>
<organism evidence="1 2">
    <name type="scientific">Streptomyces durbertensis</name>
    <dbReference type="NCBI Taxonomy" id="2448886"/>
    <lineage>
        <taxon>Bacteria</taxon>
        <taxon>Bacillati</taxon>
        <taxon>Actinomycetota</taxon>
        <taxon>Actinomycetes</taxon>
        <taxon>Kitasatosporales</taxon>
        <taxon>Streptomycetaceae</taxon>
        <taxon>Streptomyces</taxon>
    </lineage>
</organism>
<proteinExistence type="predicted"/>
<dbReference type="InterPro" id="IPR011059">
    <property type="entry name" value="Metal-dep_hydrolase_composite"/>
</dbReference>
<keyword evidence="2" id="KW-1185">Reference proteome</keyword>
<comment type="caution">
    <text evidence="1">The sequence shown here is derived from an EMBL/GenBank/DDBJ whole genome shotgun (WGS) entry which is preliminary data.</text>
</comment>
<gene>
    <name evidence="1" type="ORF">GL263_27895</name>
</gene>
<dbReference type="Proteomes" id="UP000766698">
    <property type="component" value="Unassembled WGS sequence"/>
</dbReference>
<keyword evidence="1" id="KW-0378">Hydrolase</keyword>